<dbReference type="KEGG" id="sual:KDD17_05705"/>
<sequence>MTMPHTTARPDFAPMAADMARQGWHLHRAHDTPPNRYQVMGERGCGTNIIRKVISKSLRIERQESLGWKHGFPQMVGVPQDMLVVCAVRAPQAWATSLFKRPWHATQAMQQLPFEAFIRAPWDSYIDKPDHFEPLHPELQPGPLPLQYDRHPLTGAPFPTIFDLRNAKHLGLLSFIARGANVMFFQMEPFNRDPEAMVGVLQDAFDLKSTERGYRPVKRRMGNLWKSEGPRPDLPEAWSDDDIAHMHAHLDAQTEWIMGYGD</sequence>
<proteinExistence type="predicted"/>
<dbReference type="Proteomes" id="UP000683291">
    <property type="component" value="Chromosome 1"/>
</dbReference>
<name>A0A975JFY7_9RHOB</name>
<keyword evidence="2" id="KW-1185">Reference proteome</keyword>
<organism evidence="1 2">
    <name type="scientific">Sulfitobacter albidus</name>
    <dbReference type="NCBI Taxonomy" id="2829501"/>
    <lineage>
        <taxon>Bacteria</taxon>
        <taxon>Pseudomonadati</taxon>
        <taxon>Pseudomonadota</taxon>
        <taxon>Alphaproteobacteria</taxon>
        <taxon>Rhodobacterales</taxon>
        <taxon>Roseobacteraceae</taxon>
        <taxon>Sulfitobacter</taxon>
    </lineage>
</organism>
<dbReference type="AlphaFoldDB" id="A0A975JFY7"/>
<dbReference type="RefSeq" id="WP_212705680.1">
    <property type="nucleotide sequence ID" value="NZ_CP073581.1"/>
</dbReference>
<protein>
    <submittedName>
        <fullName evidence="1">Uncharacterized protein</fullName>
    </submittedName>
</protein>
<reference evidence="1" key="1">
    <citation type="submission" date="2021-04" db="EMBL/GenBank/DDBJ databases">
        <title>Complete genome sequence for Sulfitobacter sp. strain JK7-1.</title>
        <authorList>
            <person name="Park S.-J."/>
        </authorList>
    </citation>
    <scope>NUCLEOTIDE SEQUENCE</scope>
    <source>
        <strain evidence="1">JK7-1</strain>
    </source>
</reference>
<evidence type="ECO:0000313" key="1">
    <source>
        <dbReference type="EMBL" id="QUJ77486.1"/>
    </source>
</evidence>
<evidence type="ECO:0000313" key="2">
    <source>
        <dbReference type="Proteomes" id="UP000683291"/>
    </source>
</evidence>
<accession>A0A975JFY7</accession>
<gene>
    <name evidence="1" type="ORF">KDD17_05705</name>
</gene>
<dbReference type="EMBL" id="CP073581">
    <property type="protein sequence ID" value="QUJ77486.1"/>
    <property type="molecule type" value="Genomic_DNA"/>
</dbReference>